<gene>
    <name evidence="3" type="ORF">J40TS1_31060</name>
</gene>
<protein>
    <submittedName>
        <fullName evidence="3">Microcystinase C</fullName>
    </submittedName>
</protein>
<dbReference type="InterPro" id="IPR015995">
    <property type="entry name" value="MlrC_N"/>
</dbReference>
<dbReference type="AlphaFoldDB" id="A0A919YSN8"/>
<accession>A0A919YSN8</accession>
<dbReference type="Pfam" id="PF07171">
    <property type="entry name" value="MlrC_C"/>
    <property type="match status" value="1"/>
</dbReference>
<proteinExistence type="predicted"/>
<evidence type="ECO:0000313" key="3">
    <source>
        <dbReference type="EMBL" id="GIP17464.1"/>
    </source>
</evidence>
<sequence length="499" mass="53986">MRTWRKEAARASHRIAVGGIFHETNTFAPGITELEHFHGEWVEGEKQFAARYTGSGTSMGGILQAAADQGDSITVGFYTAATPSGMVEEQTARKLLNRLVDSIDASADGLILIMHGAMVAEHCPDVEGECLRLIRSKVGQDFPIALLLDLHANISEQMVIHADIIVGYDTYPHVDMYERAVEAYNKLTAYIDGQIRPVHSYAHTGMLLAPQAMTTEVGAMRELMELAFRLEDEYALINITVAGGFPYSDVPDAGMAFVVTANGDSAVADHCLALLTNWMLKEKERFAVELWLPEEALAEAWRLPAGPVILAEGADNVGGGAPADATHLLKLLVDPPQRALQVLCDPETVRLAAEAGVGARLKANVGGKSDAMHGAPVTVTGTVKLLSDGSYQHVGPYNTGHYAEMGKTAVLECGLLTLVLTERRTAPWDIGHLLSLGLDPLTYKVIVVKSAIAWQAAFGKMARAVYQLDTPGCCSANLHHFNYRFVRRPVYPLDEVSGV</sequence>
<dbReference type="PIRSF" id="PIRSF012702">
    <property type="entry name" value="UCP012702"/>
    <property type="match status" value="1"/>
</dbReference>
<dbReference type="Proteomes" id="UP000683139">
    <property type="component" value="Unassembled WGS sequence"/>
</dbReference>
<dbReference type="Pfam" id="PF07364">
    <property type="entry name" value="DUF1485"/>
    <property type="match status" value="1"/>
</dbReference>
<reference evidence="3" key="1">
    <citation type="submission" date="2021-03" db="EMBL/GenBank/DDBJ databases">
        <title>Antimicrobial resistance genes in bacteria isolated from Japanese honey, and their potential for conferring macrolide and lincosamide resistance in the American foulbrood pathogen Paenibacillus larvae.</title>
        <authorList>
            <person name="Okamoto M."/>
            <person name="Kumagai M."/>
            <person name="Kanamori H."/>
            <person name="Takamatsu D."/>
        </authorList>
    </citation>
    <scope>NUCLEOTIDE SEQUENCE</scope>
    <source>
        <strain evidence="3">J40TS1</strain>
    </source>
</reference>
<evidence type="ECO:0000313" key="4">
    <source>
        <dbReference type="Proteomes" id="UP000683139"/>
    </source>
</evidence>
<feature type="domain" description="Microcystin LR degradation protein MlrC C-terminal" evidence="1">
    <location>
        <begin position="310"/>
        <end position="484"/>
    </location>
</feature>
<evidence type="ECO:0000259" key="1">
    <source>
        <dbReference type="Pfam" id="PF07171"/>
    </source>
</evidence>
<evidence type="ECO:0000259" key="2">
    <source>
        <dbReference type="Pfam" id="PF07364"/>
    </source>
</evidence>
<dbReference type="InterPro" id="IPR010799">
    <property type="entry name" value="MlrC_C"/>
</dbReference>
<dbReference type="EMBL" id="BOSE01000005">
    <property type="protein sequence ID" value="GIP17464.1"/>
    <property type="molecule type" value="Genomic_DNA"/>
</dbReference>
<feature type="domain" description="Microcystin LR degradation protein MlrC N-terminal" evidence="2">
    <location>
        <begin position="14"/>
        <end position="300"/>
    </location>
</feature>
<dbReference type="RefSeq" id="WP_213516797.1">
    <property type="nucleotide sequence ID" value="NZ_BOSE01000005.1"/>
</dbReference>
<name>A0A919YSN8_9BACL</name>
<comment type="caution">
    <text evidence="3">The sequence shown here is derived from an EMBL/GenBank/DDBJ whole genome shotgun (WGS) entry which is preliminary data.</text>
</comment>
<dbReference type="InterPro" id="IPR009197">
    <property type="entry name" value="MlrC"/>
</dbReference>
<keyword evidence="4" id="KW-1185">Reference proteome</keyword>
<organism evidence="3 4">
    <name type="scientific">Paenibacillus montaniterrae</name>
    <dbReference type="NCBI Taxonomy" id="429341"/>
    <lineage>
        <taxon>Bacteria</taxon>
        <taxon>Bacillati</taxon>
        <taxon>Bacillota</taxon>
        <taxon>Bacilli</taxon>
        <taxon>Bacillales</taxon>
        <taxon>Paenibacillaceae</taxon>
        <taxon>Paenibacillus</taxon>
    </lineage>
</organism>